<evidence type="ECO:0000313" key="2">
    <source>
        <dbReference type="Proteomes" id="UP001589858"/>
    </source>
</evidence>
<sequence length="167" mass="18709">MAEPKRASSAAAPCKRRTRLNADLASSEDKLNRHWRTAFLAVLAETSNVSAAALAAGVHLSRPYKLRRNDPDFARDWRGALLEGYENLELELLHRLRFGETKDGEMKFDNANALRLLGLHRETVARERAMREDEDIGAVRASLQAKIAQLREQVVARRAAEEGPHDG</sequence>
<accession>A0ABV6SEQ6</accession>
<organism evidence="1 2">
    <name type="scientific">Novosphingobium clariflavum</name>
    <dbReference type="NCBI Taxonomy" id="2029884"/>
    <lineage>
        <taxon>Bacteria</taxon>
        <taxon>Pseudomonadati</taxon>
        <taxon>Pseudomonadota</taxon>
        <taxon>Alphaproteobacteria</taxon>
        <taxon>Sphingomonadales</taxon>
        <taxon>Sphingomonadaceae</taxon>
        <taxon>Novosphingobium</taxon>
    </lineage>
</organism>
<evidence type="ECO:0008006" key="3">
    <source>
        <dbReference type="Google" id="ProtNLM"/>
    </source>
</evidence>
<comment type="caution">
    <text evidence="1">The sequence shown here is derived from an EMBL/GenBank/DDBJ whole genome shotgun (WGS) entry which is preliminary data.</text>
</comment>
<evidence type="ECO:0000313" key="1">
    <source>
        <dbReference type="EMBL" id="MFC0687162.1"/>
    </source>
</evidence>
<reference evidence="1 2" key="1">
    <citation type="submission" date="2024-09" db="EMBL/GenBank/DDBJ databases">
        <authorList>
            <person name="Sun Q."/>
            <person name="Mori K."/>
        </authorList>
    </citation>
    <scope>NUCLEOTIDE SEQUENCE [LARGE SCALE GENOMIC DNA]</scope>
    <source>
        <strain evidence="1 2">CICC 11035S</strain>
    </source>
</reference>
<gene>
    <name evidence="1" type="ORF">ACFFF8_21480</name>
</gene>
<dbReference type="Proteomes" id="UP001589858">
    <property type="component" value="Unassembled WGS sequence"/>
</dbReference>
<dbReference type="RefSeq" id="WP_267221525.1">
    <property type="nucleotide sequence ID" value="NZ_JAPCWC010000011.1"/>
</dbReference>
<name>A0ABV6SEQ6_9SPHN</name>
<keyword evidence="2" id="KW-1185">Reference proteome</keyword>
<protein>
    <recommendedName>
        <fullName evidence="3">Terminase small subunit</fullName>
    </recommendedName>
</protein>
<dbReference type="EMBL" id="JBHLTM010000083">
    <property type="protein sequence ID" value="MFC0687162.1"/>
    <property type="molecule type" value="Genomic_DNA"/>
</dbReference>
<proteinExistence type="predicted"/>